<dbReference type="SUPFAM" id="SSF48317">
    <property type="entry name" value="Acid phosphatase/Vanadium-dependent haloperoxidase"/>
    <property type="match status" value="1"/>
</dbReference>
<evidence type="ECO:0000259" key="2">
    <source>
        <dbReference type="Pfam" id="PF01569"/>
    </source>
</evidence>
<dbReference type="RefSeq" id="WP_180285657.1">
    <property type="nucleotide sequence ID" value="NZ_JABFDB010000032.1"/>
</dbReference>
<dbReference type="Gene3D" id="1.20.144.10">
    <property type="entry name" value="Phosphatidic acid phosphatase type 2/haloperoxidase"/>
    <property type="match status" value="1"/>
</dbReference>
<gene>
    <name evidence="3" type="ORF">HND93_29610</name>
</gene>
<feature type="transmembrane region" description="Helical" evidence="1">
    <location>
        <begin position="151"/>
        <end position="172"/>
    </location>
</feature>
<protein>
    <submittedName>
        <fullName evidence="3">Phosphatase PAP2 family protein</fullName>
    </submittedName>
</protein>
<accession>A0ABX2THQ0</accession>
<feature type="transmembrane region" description="Helical" evidence="1">
    <location>
        <begin position="39"/>
        <end position="61"/>
    </location>
</feature>
<comment type="caution">
    <text evidence="3">The sequence shown here is derived from an EMBL/GenBank/DDBJ whole genome shotgun (WGS) entry which is preliminary data.</text>
</comment>
<dbReference type="InterPro" id="IPR000326">
    <property type="entry name" value="PAP2/HPO"/>
</dbReference>
<name>A0ABX2THQ0_9PROT</name>
<evidence type="ECO:0000313" key="4">
    <source>
        <dbReference type="Proteomes" id="UP000584642"/>
    </source>
</evidence>
<evidence type="ECO:0000313" key="3">
    <source>
        <dbReference type="EMBL" id="NYZ23879.1"/>
    </source>
</evidence>
<keyword evidence="4" id="KW-1185">Reference proteome</keyword>
<feature type="transmembrane region" description="Helical" evidence="1">
    <location>
        <begin position="128"/>
        <end position="145"/>
    </location>
</feature>
<dbReference type="Proteomes" id="UP000584642">
    <property type="component" value="Unassembled WGS sequence"/>
</dbReference>
<feature type="transmembrane region" description="Helical" evidence="1">
    <location>
        <begin position="12"/>
        <end position="33"/>
    </location>
</feature>
<keyword evidence="1" id="KW-0472">Membrane</keyword>
<keyword evidence="1" id="KW-0812">Transmembrane</keyword>
<feature type="domain" description="Phosphatidic acid phosphatase type 2/haloperoxidase" evidence="2">
    <location>
        <begin position="72"/>
        <end position="143"/>
    </location>
</feature>
<dbReference type="Pfam" id="PF01569">
    <property type="entry name" value="PAP2"/>
    <property type="match status" value="1"/>
</dbReference>
<feature type="transmembrane region" description="Helical" evidence="1">
    <location>
        <begin position="68"/>
        <end position="86"/>
    </location>
</feature>
<organism evidence="3 4">
    <name type="scientific">Azospirillum oleiclasticum</name>
    <dbReference type="NCBI Taxonomy" id="2735135"/>
    <lineage>
        <taxon>Bacteria</taxon>
        <taxon>Pseudomonadati</taxon>
        <taxon>Pseudomonadota</taxon>
        <taxon>Alphaproteobacteria</taxon>
        <taxon>Rhodospirillales</taxon>
        <taxon>Azospirillaceae</taxon>
        <taxon>Azospirillum</taxon>
    </lineage>
</organism>
<dbReference type="EMBL" id="JABFDB010000032">
    <property type="protein sequence ID" value="NYZ23879.1"/>
    <property type="molecule type" value="Genomic_DNA"/>
</dbReference>
<sequence>MLHEIMLGISRFGESSLLLPLSVVVAVALYLRAPGEAAGWMRAVLLCVIATALAKVVGYALHEMGLRLVRSTSGHAAFAAMFYVGLWKVFGRGLPQPLTGLLCLAALGMAAAVAVSRVALNVHSVREILAGGLVGLVVALVFAARPVGARFQMAAVSVAFLVVVAASVTLHAQGLRSETVLRNAGLMVAEALARRS</sequence>
<feature type="transmembrane region" description="Helical" evidence="1">
    <location>
        <begin position="98"/>
        <end position="116"/>
    </location>
</feature>
<evidence type="ECO:0000256" key="1">
    <source>
        <dbReference type="SAM" id="Phobius"/>
    </source>
</evidence>
<reference evidence="3 4" key="1">
    <citation type="submission" date="2020-05" db="EMBL/GenBank/DDBJ databases">
        <title>Azospirillum oleiclasticum sp. nov, a nitrogen-fixing and heavy crude oil-emulsifying bacterium isolated from the crude oil of Yumen Oilfield.</title>
        <authorList>
            <person name="Wu D."/>
            <person name="Cai M."/>
            <person name="Zhang X."/>
        </authorList>
    </citation>
    <scope>NUCLEOTIDE SEQUENCE [LARGE SCALE GENOMIC DNA]</scope>
    <source>
        <strain evidence="3 4">ROY-1-1-2</strain>
    </source>
</reference>
<dbReference type="InterPro" id="IPR036938">
    <property type="entry name" value="PAP2/HPO_sf"/>
</dbReference>
<proteinExistence type="predicted"/>
<keyword evidence="1" id="KW-1133">Transmembrane helix</keyword>